<name>A0AAJ1BIF4_9GAMM</name>
<comment type="caution">
    <text evidence="2">The sequence shown here is derived from an EMBL/GenBank/DDBJ whole genome shotgun (WGS) entry which is preliminary data.</text>
</comment>
<evidence type="ECO:0000256" key="1">
    <source>
        <dbReference type="SAM" id="SignalP"/>
    </source>
</evidence>
<keyword evidence="1" id="KW-0732">Signal</keyword>
<evidence type="ECO:0000313" key="3">
    <source>
        <dbReference type="Proteomes" id="UP001297581"/>
    </source>
</evidence>
<dbReference type="EMBL" id="JAKUDL010000004">
    <property type="protein sequence ID" value="MCH4295365.1"/>
    <property type="molecule type" value="Genomic_DNA"/>
</dbReference>
<dbReference type="PROSITE" id="PS51257">
    <property type="entry name" value="PROKAR_LIPOPROTEIN"/>
    <property type="match status" value="1"/>
</dbReference>
<dbReference type="Gene3D" id="3.40.30.10">
    <property type="entry name" value="Glutaredoxin"/>
    <property type="match status" value="1"/>
</dbReference>
<protein>
    <recommendedName>
        <fullName evidence="4">Lipoprotein</fullName>
    </recommendedName>
</protein>
<evidence type="ECO:0008006" key="4">
    <source>
        <dbReference type="Google" id="ProtNLM"/>
    </source>
</evidence>
<sequence length="249" mass="28585">MKNITVSCVLVFAWALSLTGCSSNEPEYSQKITQCIKEAREVARQKGGILFFENPVRICLDKSLQQQVLPAMSFVDSEGGQIALQNLERPLVIQILSNEYSHSIYEREHLNAMVAQYSDKIDFIFLTNREREISPMCSSKLYRAKSEKECTPFQYAKQAKLVYFNKDEVDTADDDLGYIINGLRATEFPTTYYINKDRTIFKLEVLEDIMVRSNIIFRNSPGKSDEEIARLSFEERVPEILAALVKHNN</sequence>
<dbReference type="RefSeq" id="WP_240591581.1">
    <property type="nucleotide sequence ID" value="NZ_JAKUDL010000004.1"/>
</dbReference>
<feature type="chain" id="PRO_5042505778" description="Lipoprotein" evidence="1">
    <location>
        <begin position="24"/>
        <end position="249"/>
    </location>
</feature>
<keyword evidence="3" id="KW-1185">Reference proteome</keyword>
<proteinExistence type="predicted"/>
<gene>
    <name evidence="2" type="ORF">MJ923_13725</name>
</gene>
<dbReference type="AlphaFoldDB" id="A0AAJ1BIF4"/>
<evidence type="ECO:0000313" key="2">
    <source>
        <dbReference type="EMBL" id="MCH4295365.1"/>
    </source>
</evidence>
<organism evidence="2 3">
    <name type="scientific">Shewanella zhuhaiensis</name>
    <dbReference type="NCBI Taxonomy" id="2919576"/>
    <lineage>
        <taxon>Bacteria</taxon>
        <taxon>Pseudomonadati</taxon>
        <taxon>Pseudomonadota</taxon>
        <taxon>Gammaproteobacteria</taxon>
        <taxon>Alteromonadales</taxon>
        <taxon>Shewanellaceae</taxon>
        <taxon>Shewanella</taxon>
    </lineage>
</organism>
<reference evidence="2 3" key="1">
    <citation type="submission" date="2022-02" db="EMBL/GenBank/DDBJ databases">
        <title>The genome sequence of Shewanella sp. 3B26.</title>
        <authorList>
            <person name="Du J."/>
        </authorList>
    </citation>
    <scope>NUCLEOTIDE SEQUENCE [LARGE SCALE GENOMIC DNA]</scope>
    <source>
        <strain evidence="2 3">3B26</strain>
    </source>
</reference>
<feature type="signal peptide" evidence="1">
    <location>
        <begin position="1"/>
        <end position="23"/>
    </location>
</feature>
<accession>A0AAJ1BIF4</accession>
<dbReference type="Proteomes" id="UP001297581">
    <property type="component" value="Unassembled WGS sequence"/>
</dbReference>